<evidence type="ECO:0000256" key="4">
    <source>
        <dbReference type="ARBA" id="ARBA00022989"/>
    </source>
</evidence>
<dbReference type="Pfam" id="PF13807">
    <property type="entry name" value="GNVR"/>
    <property type="match status" value="1"/>
</dbReference>
<dbReference type="InterPro" id="IPR032807">
    <property type="entry name" value="GNVR"/>
</dbReference>
<feature type="transmembrane region" description="Helical" evidence="6">
    <location>
        <begin position="285"/>
        <end position="308"/>
    </location>
</feature>
<feature type="domain" description="Tyrosine-protein kinase G-rich" evidence="8">
    <location>
        <begin position="242"/>
        <end position="307"/>
    </location>
</feature>
<evidence type="ECO:0000259" key="7">
    <source>
        <dbReference type="Pfam" id="PF02706"/>
    </source>
</evidence>
<dbReference type="EMBL" id="FOUE01000003">
    <property type="protein sequence ID" value="SFM41896.1"/>
    <property type="molecule type" value="Genomic_DNA"/>
</dbReference>
<evidence type="ECO:0000256" key="1">
    <source>
        <dbReference type="ARBA" id="ARBA00004651"/>
    </source>
</evidence>
<dbReference type="GO" id="GO:0005886">
    <property type="term" value="C:plasma membrane"/>
    <property type="evidence" value="ECO:0007669"/>
    <property type="project" value="UniProtKB-SubCell"/>
</dbReference>
<evidence type="ECO:0000256" key="3">
    <source>
        <dbReference type="ARBA" id="ARBA00022692"/>
    </source>
</evidence>
<dbReference type="Pfam" id="PF02706">
    <property type="entry name" value="Wzz"/>
    <property type="match status" value="1"/>
</dbReference>
<accession>A0A1I4QQB1</accession>
<dbReference type="OrthoDB" id="9775724at2"/>
<protein>
    <submittedName>
        <fullName evidence="9">LPS O-antigen chain length determinant protein, WzzB/FepE family</fullName>
    </submittedName>
</protein>
<dbReference type="InterPro" id="IPR050445">
    <property type="entry name" value="Bact_polysacc_biosynth/exp"/>
</dbReference>
<dbReference type="InterPro" id="IPR003856">
    <property type="entry name" value="LPS_length_determ_N"/>
</dbReference>
<keyword evidence="10" id="KW-1185">Reference proteome</keyword>
<dbReference type="PANTHER" id="PTHR32309:SF13">
    <property type="entry name" value="FERRIC ENTEROBACTIN TRANSPORT PROTEIN FEPE"/>
    <property type="match status" value="1"/>
</dbReference>
<feature type="domain" description="Polysaccharide chain length determinant N-terminal" evidence="7">
    <location>
        <begin position="16"/>
        <end position="117"/>
    </location>
</feature>
<keyword evidence="2" id="KW-1003">Cell membrane</keyword>
<proteinExistence type="predicted"/>
<dbReference type="GO" id="GO:0004713">
    <property type="term" value="F:protein tyrosine kinase activity"/>
    <property type="evidence" value="ECO:0007669"/>
    <property type="project" value="TreeGrafter"/>
</dbReference>
<dbReference type="STRING" id="488535.SAMN04487963_2501"/>
<evidence type="ECO:0000256" key="5">
    <source>
        <dbReference type="ARBA" id="ARBA00023136"/>
    </source>
</evidence>
<organism evidence="9 10">
    <name type="scientific">Marinobacter zhejiangensis</name>
    <dbReference type="NCBI Taxonomy" id="488535"/>
    <lineage>
        <taxon>Bacteria</taxon>
        <taxon>Pseudomonadati</taxon>
        <taxon>Pseudomonadota</taxon>
        <taxon>Gammaproteobacteria</taxon>
        <taxon>Pseudomonadales</taxon>
        <taxon>Marinobacteraceae</taxon>
        <taxon>Marinobacter</taxon>
    </lineage>
</organism>
<keyword evidence="5 6" id="KW-0472">Membrane</keyword>
<reference evidence="10" key="1">
    <citation type="submission" date="2016-10" db="EMBL/GenBank/DDBJ databases">
        <authorList>
            <person name="Varghese N."/>
            <person name="Submissions S."/>
        </authorList>
    </citation>
    <scope>NUCLEOTIDE SEQUENCE [LARGE SCALE GENOMIC DNA]</scope>
    <source>
        <strain evidence="10">CGMCC 1.7061</strain>
    </source>
</reference>
<evidence type="ECO:0000313" key="9">
    <source>
        <dbReference type="EMBL" id="SFM41896.1"/>
    </source>
</evidence>
<name>A0A1I4QQB1_9GAMM</name>
<dbReference type="PANTHER" id="PTHR32309">
    <property type="entry name" value="TYROSINE-PROTEIN KINASE"/>
    <property type="match status" value="1"/>
</dbReference>
<gene>
    <name evidence="9" type="ORF">SAMN04487963_2501</name>
</gene>
<keyword evidence="4 6" id="KW-1133">Transmembrane helix</keyword>
<dbReference type="Proteomes" id="UP000198519">
    <property type="component" value="Unassembled WGS sequence"/>
</dbReference>
<evidence type="ECO:0000313" key="10">
    <source>
        <dbReference type="Proteomes" id="UP000198519"/>
    </source>
</evidence>
<sequence length="317" mass="34582">MNQKAQYLPVEARYDDEIDLRELVSTLWAGKWVIVVMTAVCALAGIAYALSKPNLYTAEAILAPVDSDGNNGLAAMAGQLGGLASLAGVNLGSTGGTKSGIALEVLKSRAFLSDFIERHDLAPALIGTLGWDHATSQWIYDPDLYDVRTGEWQLDGAGVSTEPTQWDLVKRLREQLRVRDSKDTGIVTVSIRSSSPLNARQWVTWLVADLNMHVRDQDIAESEARVAYLESQLAKTGNTGLQEVFYELIESEMRTAMLANAQSEYVFRIIDPAVVPQEKSDPKRALIAVIGVLLGGMLGVVMVFVRAFTRSVKQAGE</sequence>
<evidence type="ECO:0000256" key="2">
    <source>
        <dbReference type="ARBA" id="ARBA00022475"/>
    </source>
</evidence>
<feature type="transmembrane region" description="Helical" evidence="6">
    <location>
        <begin position="32"/>
        <end position="50"/>
    </location>
</feature>
<evidence type="ECO:0000256" key="6">
    <source>
        <dbReference type="SAM" id="Phobius"/>
    </source>
</evidence>
<keyword evidence="3 6" id="KW-0812">Transmembrane</keyword>
<dbReference type="AlphaFoldDB" id="A0A1I4QQB1"/>
<comment type="subcellular location">
    <subcellularLocation>
        <location evidence="1">Cell membrane</location>
        <topology evidence="1">Multi-pass membrane protein</topology>
    </subcellularLocation>
</comment>
<dbReference type="RefSeq" id="WP_092023003.1">
    <property type="nucleotide sequence ID" value="NZ_FOUE01000003.1"/>
</dbReference>
<evidence type="ECO:0000259" key="8">
    <source>
        <dbReference type="Pfam" id="PF13807"/>
    </source>
</evidence>